<dbReference type="InterPro" id="IPR045375">
    <property type="entry name" value="Put_radical_SAM-like_N"/>
</dbReference>
<dbReference type="Pfam" id="PF17820">
    <property type="entry name" value="PDZ_6"/>
    <property type="match status" value="1"/>
</dbReference>
<dbReference type="EMBL" id="AP024355">
    <property type="protein sequence ID" value="BCR05152.1"/>
    <property type="molecule type" value="Genomic_DNA"/>
</dbReference>
<sequence length="429" mass="47849">MLEIIFVEPGSIGEELELEPGDSLLSINGEVVRDLLDYQLHVQDEELLLEVRKKNGELWDLEFEKDSFDSLGLHFPHPEPTQCGNNCIFCFVHQLPRGMRRTLYVKDEDFRFSYLYGAYVTLTNIGEEEVERIIQQRLSPLYVSVHATEEQLRTRMLGRQGLPILELLQRLTAAGIKLHTQVVLCPGINDGEALARTIEDLFRLHPGVLSLAVVPVGLTGYRKRLPELRPPSTEEAAGILQTLHGYQQRFVAECGSRFVFAADELYLKAGWEFPEVEAYEELAQIENGVGLIPVFRAEAAEVLAEAVSMKRPGVSTFTGESMLSELTAFIARLTEKTGISIQVHGVKNEFFGGFVTVTGLLTGRDIVSQLQGRDLGARLLVPDVVLREGEDVFLDDMTLEQLGRELGVAVEKISASPWGIYEALEHPGS</sequence>
<gene>
    <name evidence="4" type="ORF">DESUT3_22210</name>
</gene>
<dbReference type="Proteomes" id="UP001319827">
    <property type="component" value="Chromosome"/>
</dbReference>
<dbReference type="RefSeq" id="WP_318835924.1">
    <property type="nucleotide sequence ID" value="NZ_AP024355.1"/>
</dbReference>
<evidence type="ECO:0000259" key="1">
    <source>
        <dbReference type="Pfam" id="PF04459"/>
    </source>
</evidence>
<feature type="domain" description="PDZ" evidence="2">
    <location>
        <begin position="7"/>
        <end position="52"/>
    </location>
</feature>
<dbReference type="Gene3D" id="3.20.20.70">
    <property type="entry name" value="Aldolase class I"/>
    <property type="match status" value="1"/>
</dbReference>
<feature type="domain" description="DUF512" evidence="1">
    <location>
        <begin position="214"/>
        <end position="413"/>
    </location>
</feature>
<dbReference type="Pfam" id="PF04459">
    <property type="entry name" value="DUF512"/>
    <property type="match status" value="1"/>
</dbReference>
<reference evidence="4 5" key="1">
    <citation type="journal article" date="2016" name="C (Basel)">
        <title>Selective Growth of and Electricity Production by Marine Exoelectrogenic Bacteria in Self-Aggregated Hydrogel of Microbially Reduced Graphene Oxide.</title>
        <authorList>
            <person name="Yoshida N."/>
            <person name="Goto Y."/>
            <person name="Miyata Y."/>
        </authorList>
    </citation>
    <scope>NUCLEOTIDE SEQUENCE [LARGE SCALE GENOMIC DNA]</scope>
    <source>
        <strain evidence="4 5">NIT-T3</strain>
    </source>
</reference>
<keyword evidence="5" id="KW-1185">Reference proteome</keyword>
<evidence type="ECO:0000313" key="4">
    <source>
        <dbReference type="EMBL" id="BCR05152.1"/>
    </source>
</evidence>
<dbReference type="SUPFAM" id="SSF102114">
    <property type="entry name" value="Radical SAM enzymes"/>
    <property type="match status" value="1"/>
</dbReference>
<name>A0ABN6DZ46_9BACT</name>
<reference evidence="4 5" key="2">
    <citation type="journal article" date="2021" name="Int. J. Syst. Evol. Microbiol.">
        <title>Isolation and Polyphasic Characterization of Desulfuromonas versatilis sp. Nov., an Electrogenic Bacteria Capable of Versatile Metabolism Isolated from a Graphene Oxide-Reducing Enrichment Culture.</title>
        <authorList>
            <person name="Xie L."/>
            <person name="Yoshida N."/>
            <person name="Ishii S."/>
            <person name="Meng L."/>
        </authorList>
    </citation>
    <scope>NUCLEOTIDE SEQUENCE [LARGE SCALE GENOMIC DNA]</scope>
    <source>
        <strain evidence="4 5">NIT-T3</strain>
    </source>
</reference>
<dbReference type="InterPro" id="IPR036034">
    <property type="entry name" value="PDZ_sf"/>
</dbReference>
<organism evidence="4 5">
    <name type="scientific">Desulfuromonas versatilis</name>
    <dbReference type="NCBI Taxonomy" id="2802975"/>
    <lineage>
        <taxon>Bacteria</taxon>
        <taxon>Pseudomonadati</taxon>
        <taxon>Thermodesulfobacteriota</taxon>
        <taxon>Desulfuromonadia</taxon>
        <taxon>Desulfuromonadales</taxon>
        <taxon>Desulfuromonadaceae</taxon>
        <taxon>Desulfuromonas</taxon>
    </lineage>
</organism>
<evidence type="ECO:0000259" key="3">
    <source>
        <dbReference type="Pfam" id="PF19238"/>
    </source>
</evidence>
<dbReference type="InterPro" id="IPR007549">
    <property type="entry name" value="DUF512"/>
</dbReference>
<dbReference type="InterPro" id="IPR013785">
    <property type="entry name" value="Aldolase_TIM"/>
</dbReference>
<evidence type="ECO:0000313" key="5">
    <source>
        <dbReference type="Proteomes" id="UP001319827"/>
    </source>
</evidence>
<dbReference type="InterPro" id="IPR041489">
    <property type="entry name" value="PDZ_6"/>
</dbReference>
<dbReference type="InterPro" id="IPR058240">
    <property type="entry name" value="rSAM_sf"/>
</dbReference>
<dbReference type="Pfam" id="PF19238">
    <property type="entry name" value="Radical_SAM_2"/>
    <property type="match status" value="1"/>
</dbReference>
<protein>
    <submittedName>
        <fullName evidence="4">(Fe-S)-binding protein</fullName>
    </submittedName>
</protein>
<accession>A0ABN6DZ46</accession>
<evidence type="ECO:0000259" key="2">
    <source>
        <dbReference type="Pfam" id="PF17820"/>
    </source>
</evidence>
<feature type="domain" description="Putative radical SAM N-terminal" evidence="3">
    <location>
        <begin position="66"/>
        <end position="211"/>
    </location>
</feature>
<dbReference type="SUPFAM" id="SSF50156">
    <property type="entry name" value="PDZ domain-like"/>
    <property type="match status" value="1"/>
</dbReference>
<proteinExistence type="predicted"/>